<organism evidence="4 5">
    <name type="scientific">Polysphondylium violaceum</name>
    <dbReference type="NCBI Taxonomy" id="133409"/>
    <lineage>
        <taxon>Eukaryota</taxon>
        <taxon>Amoebozoa</taxon>
        <taxon>Evosea</taxon>
        <taxon>Eumycetozoa</taxon>
        <taxon>Dictyostelia</taxon>
        <taxon>Dictyosteliales</taxon>
        <taxon>Dictyosteliaceae</taxon>
        <taxon>Polysphondylium</taxon>
    </lineage>
</organism>
<evidence type="ECO:0000259" key="3">
    <source>
        <dbReference type="Pfam" id="PF00188"/>
    </source>
</evidence>
<feature type="compositionally biased region" description="Low complexity" evidence="1">
    <location>
        <begin position="406"/>
        <end position="423"/>
    </location>
</feature>
<evidence type="ECO:0000313" key="5">
    <source>
        <dbReference type="Proteomes" id="UP000695562"/>
    </source>
</evidence>
<evidence type="ECO:0000256" key="2">
    <source>
        <dbReference type="SAM" id="SignalP"/>
    </source>
</evidence>
<dbReference type="Gene3D" id="3.40.33.10">
    <property type="entry name" value="CAP"/>
    <property type="match status" value="1"/>
</dbReference>
<feature type="compositionally biased region" description="Low complexity" evidence="1">
    <location>
        <begin position="479"/>
        <end position="576"/>
    </location>
</feature>
<feature type="compositionally biased region" description="Low complexity" evidence="1">
    <location>
        <begin position="386"/>
        <end position="395"/>
    </location>
</feature>
<dbReference type="PANTHER" id="PTHR31157:SF29">
    <property type="entry name" value="SCP DOMAIN-CONTAINING PROTEIN"/>
    <property type="match status" value="1"/>
</dbReference>
<feature type="compositionally biased region" description="Pro residues" evidence="1">
    <location>
        <begin position="344"/>
        <end position="365"/>
    </location>
</feature>
<evidence type="ECO:0000313" key="4">
    <source>
        <dbReference type="EMBL" id="KAF2071440.1"/>
    </source>
</evidence>
<reference evidence="4" key="1">
    <citation type="submission" date="2020-01" db="EMBL/GenBank/DDBJ databases">
        <title>Development of genomics and gene disruption for Polysphondylium violaceum indicates a role for the polyketide synthase stlB in stalk morphogenesis.</title>
        <authorList>
            <person name="Narita B."/>
            <person name="Kawabe Y."/>
            <person name="Kin K."/>
            <person name="Saito T."/>
            <person name="Gibbs R."/>
            <person name="Kuspa A."/>
            <person name="Muzny D."/>
            <person name="Queller D."/>
            <person name="Richards S."/>
            <person name="Strassman J."/>
            <person name="Sucgang R."/>
            <person name="Worley K."/>
            <person name="Schaap P."/>
        </authorList>
    </citation>
    <scope>NUCLEOTIDE SEQUENCE</scope>
    <source>
        <strain evidence="4">QSvi11</strain>
    </source>
</reference>
<gene>
    <name evidence="4" type="ORF">CYY_007248</name>
</gene>
<feature type="domain" description="SCP" evidence="3">
    <location>
        <begin position="72"/>
        <end position="193"/>
    </location>
</feature>
<evidence type="ECO:0000256" key="1">
    <source>
        <dbReference type="SAM" id="MobiDB-lite"/>
    </source>
</evidence>
<feature type="region of interest" description="Disordered" evidence="1">
    <location>
        <begin position="308"/>
        <end position="598"/>
    </location>
</feature>
<proteinExistence type="predicted"/>
<keyword evidence="2" id="KW-0732">Signal</keyword>
<dbReference type="EMBL" id="AJWJ01000375">
    <property type="protein sequence ID" value="KAF2071440.1"/>
    <property type="molecule type" value="Genomic_DNA"/>
</dbReference>
<feature type="chain" id="PRO_5035272808" description="SCP domain-containing protein" evidence="2">
    <location>
        <begin position="23"/>
        <end position="624"/>
    </location>
</feature>
<feature type="compositionally biased region" description="Pro residues" evidence="1">
    <location>
        <begin position="441"/>
        <end position="454"/>
    </location>
</feature>
<dbReference type="SUPFAM" id="SSF55797">
    <property type="entry name" value="PR-1-like"/>
    <property type="match status" value="1"/>
</dbReference>
<dbReference type="InterPro" id="IPR014044">
    <property type="entry name" value="CAP_dom"/>
</dbReference>
<keyword evidence="5" id="KW-1185">Reference proteome</keyword>
<accession>A0A8J4PNW9</accession>
<dbReference type="OrthoDB" id="18777at2759"/>
<feature type="compositionally biased region" description="Pro residues" evidence="1">
    <location>
        <begin position="372"/>
        <end position="385"/>
    </location>
</feature>
<name>A0A8J4PNW9_9MYCE</name>
<dbReference type="Proteomes" id="UP000695562">
    <property type="component" value="Unassembled WGS sequence"/>
</dbReference>
<protein>
    <recommendedName>
        <fullName evidence="3">SCP domain-containing protein</fullName>
    </recommendedName>
</protein>
<dbReference type="Pfam" id="PF00188">
    <property type="entry name" value="CAP"/>
    <property type="match status" value="1"/>
</dbReference>
<dbReference type="PANTHER" id="PTHR31157">
    <property type="entry name" value="SCP DOMAIN-CONTAINING PROTEIN"/>
    <property type="match status" value="1"/>
</dbReference>
<dbReference type="CDD" id="cd05379">
    <property type="entry name" value="CAP_bacterial"/>
    <property type="match status" value="1"/>
</dbReference>
<feature type="compositionally biased region" description="Low complexity" evidence="1">
    <location>
        <begin position="315"/>
        <end position="343"/>
    </location>
</feature>
<feature type="signal peptide" evidence="2">
    <location>
        <begin position="1"/>
        <end position="22"/>
    </location>
</feature>
<feature type="compositionally biased region" description="Pro residues" evidence="1">
    <location>
        <begin position="396"/>
        <end position="405"/>
    </location>
</feature>
<comment type="caution">
    <text evidence="4">The sequence shown here is derived from an EMBL/GenBank/DDBJ whole genome shotgun (WGS) entry which is preliminary data.</text>
</comment>
<feature type="compositionally biased region" description="Low complexity" evidence="1">
    <location>
        <begin position="430"/>
        <end position="440"/>
    </location>
</feature>
<feature type="compositionally biased region" description="Low complexity" evidence="1">
    <location>
        <begin position="455"/>
        <end position="465"/>
    </location>
</feature>
<sequence length="624" mass="65528">MKLFKFFTLCFVFALLLPNVYSYGEGSSGLPNWHERENHVMVNSVRMDPRGYVSYFMKSGFSNLNNVLVKYPAVNPLYYNNLLNQQAQFHSQDMGVNACFEHDDCDGGSISDRFKTWSSSCKGSGWGENIAAGYSTGLLANNLLICEESSVCVSDGSNDGHRSNMMASDFQLLGVGYYYNSGSKYKSYWTQDFKSGNCDSLSAPIYSASHTFYPDSKNPNFLANYYNSAGETLSSAQVILADGTANTMSLILGSANKGVYSFVPSSYTACSNYKFVFKTTNGKTYTYPDTGSLKLATASSTCDAWSTETVDGTSTTEAPTTAPTQAPTVAPTIIPTTVPTEAPTNPPTEAPTNPPTEAPTNPPTQAPTEAPTNPPTEAPTNPPTQAPTEAPTKAPTNPPTEPPTQAPTEAPTEAPTNSPTEAPTNPPTEAPTDAPATDAPTNPPTEAPTNPPTEAPTDAPATDAPTNPPTEAPTDVPITESPTDSPTTEAPTTESPTDAPATDAPTTESPTDAPATDAPTTEAPTDSPATEAPTDSPTTESPTTNAPVTEAPTTDAPTTESPTTEAPTTESPTNSPIDNGGTIDSREPDNGETPEGSGASALVINQLLGTSCLLLISFIVKFYL</sequence>
<dbReference type="AlphaFoldDB" id="A0A8J4PNW9"/>
<dbReference type="InterPro" id="IPR035940">
    <property type="entry name" value="CAP_sf"/>
</dbReference>